<accession>A0A4P7AGZ8</accession>
<dbReference type="EMBL" id="CP038013">
    <property type="protein sequence ID" value="QBQ07704.1"/>
    <property type="molecule type" value="Genomic_DNA"/>
</dbReference>
<sequence length="481" mass="58033">MSFKSYNEFKDSLLKYKNNFYKKIKINLYKEFNFFLTKDNDESFNFNNQSSIKNDFSNYLTFTHNESVFNEFTKDNFNLITDYINNSIKKIKNNYINKIIIVTAKTVYKDDQTINELINELTNLNFNIKIKNLSWYKEDFFYENIFKNVNLKNNISKFENVFSEIDEKLFEDSQNIKLNKNFIDVWEKVFLNKVLMSFEKFTFTLKNFDTNFFQEKTKNFIEELNSNTMIIYLNNHSISNLFKTSFLSNQETFQKIIANDIPIFEIGEEVEYSLINPLVIKRCENVFLFNNYINDFLKNKNNNDNKQLDTLNMYWEDILSEKNLDFVNFNEENNNEDLLKTEVYEKNFDLLKLVNKKKFKLSEHINKFYDDYINEDKIKLLEKTKEMKNIFENYNSLFIDSIKNISLTDENVNKNNIKIFSNKLNEKSIVEFFNFFINNKNSFINKLANKSLSMQELLELYQVYLKINSVLKEIEFINMFF</sequence>
<proteinExistence type="predicted"/>
<protein>
    <submittedName>
        <fullName evidence="1">Uncharacterized protein</fullName>
    </submittedName>
</protein>
<organism evidence="1 2">
    <name type="scientific">Spiroplasma gladiatoris</name>
    <dbReference type="NCBI Taxonomy" id="2143"/>
    <lineage>
        <taxon>Bacteria</taxon>
        <taxon>Bacillati</taxon>
        <taxon>Mycoplasmatota</taxon>
        <taxon>Mollicutes</taxon>
        <taxon>Entomoplasmatales</taxon>
        <taxon>Spiroplasmataceae</taxon>
        <taxon>Spiroplasma</taxon>
    </lineage>
</organism>
<dbReference type="Proteomes" id="UP000294309">
    <property type="component" value="Chromosome"/>
</dbReference>
<name>A0A4P7AGZ8_9MOLU</name>
<dbReference type="KEGG" id="sgq:SGLAD_v1c05050"/>
<reference evidence="1 2" key="1">
    <citation type="submission" date="2019-03" db="EMBL/GenBank/DDBJ databases">
        <title>Complete genome sequence of Spiroplasma gladiatoris TG-1 (DSM 22552).</title>
        <authorList>
            <person name="Lin Y.-C."/>
            <person name="Chou L."/>
            <person name="Kuo C.-H."/>
        </authorList>
    </citation>
    <scope>NUCLEOTIDE SEQUENCE [LARGE SCALE GENOMIC DNA]</scope>
    <source>
        <strain evidence="1 2">TG-1</strain>
    </source>
</reference>
<keyword evidence="2" id="KW-1185">Reference proteome</keyword>
<dbReference type="RefSeq" id="WP_134297493.1">
    <property type="nucleotide sequence ID" value="NZ_CP038013.1"/>
</dbReference>
<evidence type="ECO:0000313" key="1">
    <source>
        <dbReference type="EMBL" id="QBQ07704.1"/>
    </source>
</evidence>
<gene>
    <name evidence="1" type="ORF">SGLAD_v1c05050</name>
</gene>
<evidence type="ECO:0000313" key="2">
    <source>
        <dbReference type="Proteomes" id="UP000294309"/>
    </source>
</evidence>
<dbReference type="AlphaFoldDB" id="A0A4P7AGZ8"/>